<dbReference type="Proteomes" id="UP000624404">
    <property type="component" value="Unassembled WGS sequence"/>
</dbReference>
<gene>
    <name evidence="3" type="ORF">SCLTRI_LOCUS5626</name>
</gene>
<dbReference type="OrthoDB" id="3548140at2759"/>
<sequence>MISMHHTITAIHPLDLIYNFEQFCIPKVTFSNSDTITIVTIFSSWAIHLVAISLVEPKQNNHIAMQLSRGAIFAITGACFDNFQNVHDQYTLETQDARTQRTIGTQDVHVQQILEIQDIHIQRRLGVQDWHQTVLKKESSNLIKFLRQTSKMHRNTKHGLIFLALLLICGGGIALFFVVWLKPHSQHQSATKRWVAATQQHDSHIRNSPLDDAAVGHSSFENSEFPQLYRYHTRRNTPSRHRNRHRSSYPETDIGNLGSYSSIVPTSTAI</sequence>
<protein>
    <submittedName>
        <fullName evidence="3">2fcd5d3f-c17a-4594-8967-3b4849bd61ef</fullName>
    </submittedName>
</protein>
<evidence type="ECO:0000313" key="4">
    <source>
        <dbReference type="Proteomes" id="UP000624404"/>
    </source>
</evidence>
<proteinExistence type="predicted"/>
<feature type="region of interest" description="Disordered" evidence="1">
    <location>
        <begin position="231"/>
        <end position="254"/>
    </location>
</feature>
<keyword evidence="4" id="KW-1185">Reference proteome</keyword>
<feature type="transmembrane region" description="Helical" evidence="2">
    <location>
        <begin position="36"/>
        <end position="55"/>
    </location>
</feature>
<evidence type="ECO:0000313" key="3">
    <source>
        <dbReference type="EMBL" id="CAD6445906.1"/>
    </source>
</evidence>
<evidence type="ECO:0000256" key="2">
    <source>
        <dbReference type="SAM" id="Phobius"/>
    </source>
</evidence>
<accession>A0A8H2ZPQ0</accession>
<dbReference type="AlphaFoldDB" id="A0A8H2ZPQ0"/>
<keyword evidence="2" id="KW-0812">Transmembrane</keyword>
<dbReference type="EMBL" id="CAJHIA010000017">
    <property type="protein sequence ID" value="CAD6445906.1"/>
    <property type="molecule type" value="Genomic_DNA"/>
</dbReference>
<comment type="caution">
    <text evidence="3">The sequence shown here is derived from an EMBL/GenBank/DDBJ whole genome shotgun (WGS) entry which is preliminary data.</text>
</comment>
<feature type="compositionally biased region" description="Basic residues" evidence="1">
    <location>
        <begin position="231"/>
        <end position="247"/>
    </location>
</feature>
<feature type="transmembrane region" description="Helical" evidence="2">
    <location>
        <begin position="160"/>
        <end position="181"/>
    </location>
</feature>
<reference evidence="3" key="1">
    <citation type="submission" date="2020-10" db="EMBL/GenBank/DDBJ databases">
        <authorList>
            <person name="Kusch S."/>
        </authorList>
    </citation>
    <scope>NUCLEOTIDE SEQUENCE</scope>
    <source>
        <strain evidence="3">SwB9</strain>
    </source>
</reference>
<name>A0A8H2ZPQ0_9HELO</name>
<evidence type="ECO:0000256" key="1">
    <source>
        <dbReference type="SAM" id="MobiDB-lite"/>
    </source>
</evidence>
<keyword evidence="2" id="KW-0472">Membrane</keyword>
<organism evidence="3 4">
    <name type="scientific">Sclerotinia trifoliorum</name>
    <dbReference type="NCBI Taxonomy" id="28548"/>
    <lineage>
        <taxon>Eukaryota</taxon>
        <taxon>Fungi</taxon>
        <taxon>Dikarya</taxon>
        <taxon>Ascomycota</taxon>
        <taxon>Pezizomycotina</taxon>
        <taxon>Leotiomycetes</taxon>
        <taxon>Helotiales</taxon>
        <taxon>Sclerotiniaceae</taxon>
        <taxon>Sclerotinia</taxon>
    </lineage>
</organism>
<keyword evidence="2" id="KW-1133">Transmembrane helix</keyword>